<accession>A0A1G1Z4D9</accession>
<dbReference type="SUPFAM" id="SSF53254">
    <property type="entry name" value="Phosphoglycerate mutase-like"/>
    <property type="match status" value="1"/>
</dbReference>
<feature type="binding site" evidence="2">
    <location>
        <begin position="7"/>
        <end position="14"/>
    </location>
    <ligand>
        <name>substrate</name>
    </ligand>
</feature>
<protein>
    <recommendedName>
        <fullName evidence="5">Phosphoglycerate mutase</fullName>
    </recommendedName>
</protein>
<evidence type="ECO:0008006" key="5">
    <source>
        <dbReference type="Google" id="ProtNLM"/>
    </source>
</evidence>
<dbReference type="PANTHER" id="PTHR48100">
    <property type="entry name" value="BROAD-SPECIFICITY PHOSPHATASE YOR283W-RELATED"/>
    <property type="match status" value="1"/>
</dbReference>
<dbReference type="Pfam" id="PF00300">
    <property type="entry name" value="His_Phos_1"/>
    <property type="match status" value="1"/>
</dbReference>
<sequence>MKIYFVRHGETDMNKLKLLMGRRIDPSLNAAGREQAAELSRQIGFDYDVIFSSPLKRAMETAQILKGDSKTPLITREELTEKDLGSMSGKKWEETHLKSKFDHSPFGGESPHDMSIRLKFFMDDVKKDHAHKKVLAVTHGGVIRMLHRIFHDKEIDHIPNTSVHEFEI</sequence>
<proteinExistence type="predicted"/>
<dbReference type="SMART" id="SM00855">
    <property type="entry name" value="PGAM"/>
    <property type="match status" value="1"/>
</dbReference>
<name>A0A1G1Z4D9_9BACT</name>
<dbReference type="Gene3D" id="3.40.50.1240">
    <property type="entry name" value="Phosphoglycerate mutase-like"/>
    <property type="match status" value="1"/>
</dbReference>
<dbReference type="EMBL" id="MHIY01000023">
    <property type="protein sequence ID" value="OGY59508.1"/>
    <property type="molecule type" value="Genomic_DNA"/>
</dbReference>
<evidence type="ECO:0000313" key="3">
    <source>
        <dbReference type="EMBL" id="OGY59508.1"/>
    </source>
</evidence>
<dbReference type="InterPro" id="IPR029033">
    <property type="entry name" value="His_PPase_superfam"/>
</dbReference>
<dbReference type="InterPro" id="IPR050275">
    <property type="entry name" value="PGM_Phosphatase"/>
</dbReference>
<dbReference type="AlphaFoldDB" id="A0A1G1Z4D9"/>
<feature type="active site" description="Proton donor/acceptor" evidence="1">
    <location>
        <position position="81"/>
    </location>
</feature>
<feature type="binding site" evidence="2">
    <location>
        <position position="57"/>
    </location>
    <ligand>
        <name>substrate</name>
    </ligand>
</feature>
<organism evidence="3 4">
    <name type="scientific">Candidatus Colwellbacteria bacterium RIFCSPLOWO2_01_FULL_48_10</name>
    <dbReference type="NCBI Taxonomy" id="1797690"/>
    <lineage>
        <taxon>Bacteria</taxon>
        <taxon>Candidatus Colwelliibacteriota</taxon>
    </lineage>
</organism>
<dbReference type="InterPro" id="IPR013078">
    <property type="entry name" value="His_Pase_superF_clade-1"/>
</dbReference>
<evidence type="ECO:0000256" key="2">
    <source>
        <dbReference type="PIRSR" id="PIRSR613078-2"/>
    </source>
</evidence>
<dbReference type="GO" id="GO:0005829">
    <property type="term" value="C:cytosol"/>
    <property type="evidence" value="ECO:0007669"/>
    <property type="project" value="TreeGrafter"/>
</dbReference>
<reference evidence="3 4" key="1">
    <citation type="journal article" date="2016" name="Nat. Commun.">
        <title>Thousands of microbial genomes shed light on interconnected biogeochemical processes in an aquifer system.</title>
        <authorList>
            <person name="Anantharaman K."/>
            <person name="Brown C.T."/>
            <person name="Hug L.A."/>
            <person name="Sharon I."/>
            <person name="Castelle C.J."/>
            <person name="Probst A.J."/>
            <person name="Thomas B.C."/>
            <person name="Singh A."/>
            <person name="Wilkins M.J."/>
            <person name="Karaoz U."/>
            <person name="Brodie E.L."/>
            <person name="Williams K.H."/>
            <person name="Hubbard S.S."/>
            <person name="Banfield J.F."/>
        </authorList>
    </citation>
    <scope>NUCLEOTIDE SEQUENCE [LARGE SCALE GENOMIC DNA]</scope>
</reference>
<dbReference type="PANTHER" id="PTHR48100:SF44">
    <property type="entry name" value="PHOSPHATASE C1620.13-RELATED"/>
    <property type="match status" value="1"/>
</dbReference>
<comment type="caution">
    <text evidence="3">The sequence shown here is derived from an EMBL/GenBank/DDBJ whole genome shotgun (WGS) entry which is preliminary data.</text>
</comment>
<dbReference type="STRING" id="1797690.A3B23_00925"/>
<dbReference type="GO" id="GO:0016791">
    <property type="term" value="F:phosphatase activity"/>
    <property type="evidence" value="ECO:0007669"/>
    <property type="project" value="TreeGrafter"/>
</dbReference>
<feature type="active site" description="Tele-phosphohistidine intermediate" evidence="1">
    <location>
        <position position="8"/>
    </location>
</feature>
<dbReference type="Proteomes" id="UP000178744">
    <property type="component" value="Unassembled WGS sequence"/>
</dbReference>
<dbReference type="CDD" id="cd07067">
    <property type="entry name" value="HP_PGM_like"/>
    <property type="match status" value="1"/>
</dbReference>
<evidence type="ECO:0000256" key="1">
    <source>
        <dbReference type="PIRSR" id="PIRSR613078-1"/>
    </source>
</evidence>
<dbReference type="PIRSF" id="PIRSF000709">
    <property type="entry name" value="6PFK_2-Ptase"/>
    <property type="match status" value="1"/>
</dbReference>
<gene>
    <name evidence="3" type="ORF">A3B23_00925</name>
</gene>
<evidence type="ECO:0000313" key="4">
    <source>
        <dbReference type="Proteomes" id="UP000178744"/>
    </source>
</evidence>